<accession>A0A9W6LC05</accession>
<dbReference type="PANTHER" id="PTHR39639">
    <property type="entry name" value="CHROMOSOME 16, WHOLE GENOME SHOTGUN SEQUENCE"/>
    <property type="match status" value="1"/>
</dbReference>
<protein>
    <recommendedName>
        <fullName evidence="2">GmrSD restriction endonucleases N-terminal domain-containing protein</fullName>
    </recommendedName>
</protein>
<reference evidence="3" key="1">
    <citation type="submission" date="2022-12" db="EMBL/GenBank/DDBJ databases">
        <title>Reference genome sequencing for broad-spectrum identification of bacterial and archaeal isolates by mass spectrometry.</title>
        <authorList>
            <person name="Sekiguchi Y."/>
            <person name="Tourlousse D.M."/>
        </authorList>
    </citation>
    <scope>NUCLEOTIDE SEQUENCE</scope>
    <source>
        <strain evidence="3">H2</strain>
    </source>
</reference>
<dbReference type="PANTHER" id="PTHR39639:SF1">
    <property type="entry name" value="DUF262 DOMAIN-CONTAINING PROTEIN"/>
    <property type="match status" value="1"/>
</dbReference>
<dbReference type="InterPro" id="IPR004919">
    <property type="entry name" value="GmrSD_N"/>
</dbReference>
<feature type="domain" description="GmrSD restriction endonucleases N-terminal" evidence="2">
    <location>
        <begin position="58"/>
        <end position="195"/>
    </location>
</feature>
<keyword evidence="4" id="KW-1185">Reference proteome</keyword>
<organism evidence="3 4">
    <name type="scientific">Geobacter hydrogenophilus</name>
    <dbReference type="NCBI Taxonomy" id="40983"/>
    <lineage>
        <taxon>Bacteria</taxon>
        <taxon>Pseudomonadati</taxon>
        <taxon>Thermodesulfobacteriota</taxon>
        <taxon>Desulfuromonadia</taxon>
        <taxon>Geobacterales</taxon>
        <taxon>Geobacteraceae</taxon>
        <taxon>Geobacter</taxon>
    </lineage>
</organism>
<feature type="region of interest" description="Disordered" evidence="1">
    <location>
        <begin position="1"/>
        <end position="33"/>
    </location>
</feature>
<dbReference type="Proteomes" id="UP001144352">
    <property type="component" value="Unassembled WGS sequence"/>
</dbReference>
<dbReference type="Pfam" id="PF03235">
    <property type="entry name" value="GmrSD_N"/>
    <property type="match status" value="1"/>
</dbReference>
<dbReference type="AlphaFoldDB" id="A0A9W6LC05"/>
<evidence type="ECO:0000313" key="3">
    <source>
        <dbReference type="EMBL" id="GLI36991.1"/>
    </source>
</evidence>
<sequence>MENAKQYELELNEENLDQPDIPDEPDMVEPFDPSKIKIQPKQDTLRNLIDRLKEDEIDLNTDFQRHGELWDHGKMSRLIESILIRFPLPAFYFDATNDDCWLVVDGLQRLSSIRKFVVEKDTTKCLRLSGLEYLKDLRGATYEDLSRTYKRRIAECPVTYFQILPGTPDEVKYSIFRRINTGGLTLTNQEIRNALAKDIQRNFLQKLAENPYLKKTMGDQTKRMMDQELVLRFLAFYYKDYTGSKKNIAEFLDEVMDDIEKYSETEKRSLEKAFADGIERSFNIFGDRAFEKRSDGEEDVKRKRKNTALFEVWTVSLAKLSDEDAAKLIERGERLNELHRTEMDPTKEYYRSISLATQKREHVRIRYSTVSKIIQEVLRD</sequence>
<dbReference type="RefSeq" id="WP_214187203.1">
    <property type="nucleotide sequence ID" value="NZ_BSDS01000001.1"/>
</dbReference>
<gene>
    <name evidence="3" type="ORF">GHYDROH2_04920</name>
</gene>
<dbReference type="EMBL" id="BSDS01000001">
    <property type="protein sequence ID" value="GLI36991.1"/>
    <property type="molecule type" value="Genomic_DNA"/>
</dbReference>
<evidence type="ECO:0000259" key="2">
    <source>
        <dbReference type="Pfam" id="PF03235"/>
    </source>
</evidence>
<name>A0A9W6LC05_9BACT</name>
<comment type="caution">
    <text evidence="3">The sequence shown here is derived from an EMBL/GenBank/DDBJ whole genome shotgun (WGS) entry which is preliminary data.</text>
</comment>
<feature type="compositionally biased region" description="Acidic residues" evidence="1">
    <location>
        <begin position="10"/>
        <end position="29"/>
    </location>
</feature>
<evidence type="ECO:0000313" key="4">
    <source>
        <dbReference type="Proteomes" id="UP001144352"/>
    </source>
</evidence>
<evidence type="ECO:0000256" key="1">
    <source>
        <dbReference type="SAM" id="MobiDB-lite"/>
    </source>
</evidence>
<proteinExistence type="predicted"/>